<feature type="signal peptide" evidence="2">
    <location>
        <begin position="1"/>
        <end position="27"/>
    </location>
</feature>
<reference evidence="3 4" key="1">
    <citation type="submission" date="2018-06" db="EMBL/GenBank/DDBJ databases">
        <title>Genomic Encyclopedia of Type Strains, Phase IV (KMG-IV): sequencing the most valuable type-strain genomes for metagenomic binning, comparative biology and taxonomic classification.</title>
        <authorList>
            <person name="Goeker M."/>
        </authorList>
    </citation>
    <scope>NUCLEOTIDE SEQUENCE [LARGE SCALE GENOMIC DNA]</scope>
    <source>
        <strain evidence="3 4">DSM 25532</strain>
    </source>
</reference>
<dbReference type="OrthoDB" id="193554at2"/>
<protein>
    <recommendedName>
        <fullName evidence="5">Lipopolysaccharide export system protein LptA</fullName>
    </recommendedName>
</protein>
<dbReference type="Proteomes" id="UP000253426">
    <property type="component" value="Unassembled WGS sequence"/>
</dbReference>
<comment type="caution">
    <text evidence="3">The sequence shown here is derived from an EMBL/GenBank/DDBJ whole genome shotgun (WGS) entry which is preliminary data.</text>
</comment>
<sequence>MPKNLLPPLLRLSFALTCGLVLPMCQSTSTTTGDASAAAPHAGPLTGAEIADKQEGVDVGKLLSMTYDEAKKVSPNSLAVPPFYKLTADEITVLRTNAKGQPERVRAKGKVFVQIDFREKLVALAQEAYIESDGEVILRGRPLLKRGRSVVEGLSETTVYYIKGTRLQVIGKHRLAKQEGGIESPHGGTIRPSFDVQPTWRRAWKDGPNPLLPALTPSVVPAEMRASPLLPPVQNSSDLPKLLVPDDDPPIPSTNGAKPLPVPPPPQ</sequence>
<evidence type="ECO:0008006" key="5">
    <source>
        <dbReference type="Google" id="ProtNLM"/>
    </source>
</evidence>
<proteinExistence type="predicted"/>
<dbReference type="Gene3D" id="2.60.450.10">
    <property type="entry name" value="Lipopolysaccharide (LPS) transport protein A like domain"/>
    <property type="match status" value="1"/>
</dbReference>
<organism evidence="3 4">
    <name type="scientific">Roseimicrobium gellanilyticum</name>
    <dbReference type="NCBI Taxonomy" id="748857"/>
    <lineage>
        <taxon>Bacteria</taxon>
        <taxon>Pseudomonadati</taxon>
        <taxon>Verrucomicrobiota</taxon>
        <taxon>Verrucomicrobiia</taxon>
        <taxon>Verrucomicrobiales</taxon>
        <taxon>Verrucomicrobiaceae</taxon>
        <taxon>Roseimicrobium</taxon>
    </lineage>
</organism>
<accession>A0A366HFN1</accession>
<dbReference type="RefSeq" id="WP_113960007.1">
    <property type="nucleotide sequence ID" value="NZ_QNRR01000007.1"/>
</dbReference>
<evidence type="ECO:0000313" key="4">
    <source>
        <dbReference type="Proteomes" id="UP000253426"/>
    </source>
</evidence>
<evidence type="ECO:0000313" key="3">
    <source>
        <dbReference type="EMBL" id="RBP41374.1"/>
    </source>
</evidence>
<evidence type="ECO:0000256" key="2">
    <source>
        <dbReference type="SAM" id="SignalP"/>
    </source>
</evidence>
<dbReference type="AlphaFoldDB" id="A0A366HFN1"/>
<feature type="chain" id="PRO_5016776927" description="Lipopolysaccharide export system protein LptA" evidence="2">
    <location>
        <begin position="28"/>
        <end position="267"/>
    </location>
</feature>
<name>A0A366HFN1_9BACT</name>
<keyword evidence="4" id="KW-1185">Reference proteome</keyword>
<keyword evidence="2" id="KW-0732">Signal</keyword>
<evidence type="ECO:0000256" key="1">
    <source>
        <dbReference type="SAM" id="MobiDB-lite"/>
    </source>
</evidence>
<gene>
    <name evidence="3" type="ORF">DES53_107206</name>
</gene>
<dbReference type="EMBL" id="QNRR01000007">
    <property type="protein sequence ID" value="RBP41374.1"/>
    <property type="molecule type" value="Genomic_DNA"/>
</dbReference>
<feature type="region of interest" description="Disordered" evidence="1">
    <location>
        <begin position="227"/>
        <end position="267"/>
    </location>
</feature>